<dbReference type="EMBL" id="SSTD01013547">
    <property type="protein sequence ID" value="TYK06438.1"/>
    <property type="molecule type" value="Genomic_DNA"/>
</dbReference>
<dbReference type="Proteomes" id="UP000321947">
    <property type="component" value="Unassembled WGS sequence"/>
</dbReference>
<comment type="caution">
    <text evidence="1">The sequence shown here is derived from an EMBL/GenBank/DDBJ whole genome shotgun (WGS) entry which is preliminary data.</text>
</comment>
<sequence>MVSFHLEENVQRWKFVVQRRIANEICNDDIVDTRLFIYNQLLRHVGSFGVKISIALPRFFSSLLFHLNAAVLRDSDAPRTNPKTLSLSYKLFQGSHVPDIVHDMYPSRSPHVFDTNDWEEDAVGLCFDRG</sequence>
<proteinExistence type="predicted"/>
<dbReference type="AlphaFoldDB" id="A0A5D3C5K8"/>
<evidence type="ECO:0000313" key="2">
    <source>
        <dbReference type="Proteomes" id="UP000321947"/>
    </source>
</evidence>
<organism evidence="1 2">
    <name type="scientific">Cucumis melo var. makuwa</name>
    <name type="common">Oriental melon</name>
    <dbReference type="NCBI Taxonomy" id="1194695"/>
    <lineage>
        <taxon>Eukaryota</taxon>
        <taxon>Viridiplantae</taxon>
        <taxon>Streptophyta</taxon>
        <taxon>Embryophyta</taxon>
        <taxon>Tracheophyta</taxon>
        <taxon>Spermatophyta</taxon>
        <taxon>Magnoliopsida</taxon>
        <taxon>eudicotyledons</taxon>
        <taxon>Gunneridae</taxon>
        <taxon>Pentapetalae</taxon>
        <taxon>rosids</taxon>
        <taxon>fabids</taxon>
        <taxon>Cucurbitales</taxon>
        <taxon>Cucurbitaceae</taxon>
        <taxon>Benincaseae</taxon>
        <taxon>Cucumis</taxon>
    </lineage>
</organism>
<accession>A0A5D3C5K8</accession>
<evidence type="ECO:0000313" key="1">
    <source>
        <dbReference type="EMBL" id="TYK06438.1"/>
    </source>
</evidence>
<reference evidence="1 2" key="1">
    <citation type="submission" date="2019-08" db="EMBL/GenBank/DDBJ databases">
        <title>Draft genome sequences of two oriental melons (Cucumis melo L. var makuwa).</title>
        <authorList>
            <person name="Kwon S.-Y."/>
        </authorList>
    </citation>
    <scope>NUCLEOTIDE SEQUENCE [LARGE SCALE GENOMIC DNA]</scope>
    <source>
        <strain evidence="2">cv. Chang Bougi</strain>
        <tissue evidence="1">Leaf</tissue>
    </source>
</reference>
<gene>
    <name evidence="1" type="ORF">E5676_scaffold163G001440</name>
</gene>
<protein>
    <submittedName>
        <fullName evidence="1">Uncharacterized protein</fullName>
    </submittedName>
</protein>
<name>A0A5D3C5K8_CUCMM</name>